<evidence type="ECO:0000256" key="10">
    <source>
        <dbReference type="ARBA" id="ARBA00025614"/>
    </source>
</evidence>
<dbReference type="GO" id="GO:0046933">
    <property type="term" value="F:proton-transporting ATP synthase activity, rotational mechanism"/>
    <property type="evidence" value="ECO:0007669"/>
    <property type="project" value="UniProtKB-UniRule"/>
</dbReference>
<evidence type="ECO:0000256" key="9">
    <source>
        <dbReference type="ARBA" id="ARBA00025198"/>
    </source>
</evidence>
<dbReference type="InterPro" id="IPR002146">
    <property type="entry name" value="ATP_synth_b/b'su_bac/chlpt"/>
</dbReference>
<dbReference type="GO" id="GO:0005886">
    <property type="term" value="C:plasma membrane"/>
    <property type="evidence" value="ECO:0007669"/>
    <property type="project" value="UniProtKB-SubCell"/>
</dbReference>
<keyword evidence="2 12" id="KW-0138">CF(0)</keyword>
<evidence type="ECO:0000256" key="13">
    <source>
        <dbReference type="RuleBase" id="RU003848"/>
    </source>
</evidence>
<dbReference type="EMBL" id="ACJN02000003">
    <property type="protein sequence ID" value="EFI33598.1"/>
    <property type="molecule type" value="Genomic_DNA"/>
</dbReference>
<evidence type="ECO:0000313" key="17">
    <source>
        <dbReference type="Proteomes" id="UP000005496"/>
    </source>
</evidence>
<proteinExistence type="inferred from homology"/>
<comment type="subcellular location">
    <subcellularLocation>
        <location evidence="12">Cell membrane</location>
        <topology evidence="12">Single-pass membrane protein</topology>
    </subcellularLocation>
    <subcellularLocation>
        <location evidence="11">Endomembrane system</location>
        <topology evidence="11">Single-pass membrane protein</topology>
    </subcellularLocation>
</comment>
<keyword evidence="15" id="KW-0732">Signal</keyword>
<evidence type="ECO:0000256" key="12">
    <source>
        <dbReference type="HAMAP-Rule" id="MF_01398"/>
    </source>
</evidence>
<dbReference type="GO" id="GO:0045259">
    <property type="term" value="C:proton-transporting ATP synthase complex"/>
    <property type="evidence" value="ECO:0007669"/>
    <property type="project" value="UniProtKB-KW"/>
</dbReference>
<evidence type="ECO:0000256" key="15">
    <source>
        <dbReference type="SAM" id="SignalP"/>
    </source>
</evidence>
<feature type="transmembrane region" description="Helical" evidence="12">
    <location>
        <begin position="35"/>
        <end position="53"/>
    </location>
</feature>
<dbReference type="Proteomes" id="UP000005496">
    <property type="component" value="Unassembled WGS sequence"/>
</dbReference>
<gene>
    <name evidence="12" type="primary">atpF</name>
    <name evidence="16" type="ORF">Dthio_PD0933</name>
</gene>
<dbReference type="RefSeq" id="WP_008870948.1">
    <property type="nucleotide sequence ID" value="NZ_ACJN02000003.1"/>
</dbReference>
<keyword evidence="5 12" id="KW-1133">Transmembrane helix</keyword>
<dbReference type="PANTHER" id="PTHR34264:SF3">
    <property type="entry name" value="ATP SYNTHASE SUBUNIT B, CHLOROPLASTIC"/>
    <property type="match status" value="1"/>
</dbReference>
<protein>
    <recommendedName>
        <fullName evidence="12">ATP synthase subunit b</fullName>
    </recommendedName>
    <alternativeName>
        <fullName evidence="12">ATP synthase F(0) sector subunit b</fullName>
    </alternativeName>
    <alternativeName>
        <fullName evidence="12">ATPase subunit I</fullName>
    </alternativeName>
    <alternativeName>
        <fullName evidence="12">F-type ATPase subunit b</fullName>
        <shortName evidence="12">F-ATPase subunit b</shortName>
    </alternativeName>
</protein>
<dbReference type="CDD" id="cd06503">
    <property type="entry name" value="ATP-synt_Fo_b"/>
    <property type="match status" value="1"/>
</dbReference>
<evidence type="ECO:0000256" key="2">
    <source>
        <dbReference type="ARBA" id="ARBA00022547"/>
    </source>
</evidence>
<dbReference type="PANTHER" id="PTHR34264">
    <property type="entry name" value="ATP SYNTHASE SUBUNIT B, CHLOROPLASTIC"/>
    <property type="match status" value="1"/>
</dbReference>
<keyword evidence="8 12" id="KW-0066">ATP synthesis</keyword>
<feature type="signal peptide" evidence="15">
    <location>
        <begin position="1"/>
        <end position="23"/>
    </location>
</feature>
<evidence type="ECO:0000256" key="7">
    <source>
        <dbReference type="ARBA" id="ARBA00023136"/>
    </source>
</evidence>
<accession>D6SSD2</accession>
<comment type="caution">
    <text evidence="16">The sequence shown here is derived from an EMBL/GenBank/DDBJ whole genome shotgun (WGS) entry which is preliminary data.</text>
</comment>
<comment type="function">
    <text evidence="10">Component of the F(0) channel, it forms part of the peripheral stalk, linking F(1) to F(0). The b'-subunit is a diverged and duplicated form of b found in plants and photosynthetic bacteria.</text>
</comment>
<evidence type="ECO:0000256" key="5">
    <source>
        <dbReference type="ARBA" id="ARBA00022989"/>
    </source>
</evidence>
<feature type="coiled-coil region" evidence="14">
    <location>
        <begin position="65"/>
        <end position="139"/>
    </location>
</feature>
<keyword evidence="14" id="KW-0175">Coiled coil</keyword>
<dbReference type="Pfam" id="PF00430">
    <property type="entry name" value="ATP-synt_B"/>
    <property type="match status" value="1"/>
</dbReference>
<evidence type="ECO:0000256" key="4">
    <source>
        <dbReference type="ARBA" id="ARBA00022781"/>
    </source>
</evidence>
<name>D6SSD2_9BACT</name>
<keyword evidence="17" id="KW-1185">Reference proteome</keyword>
<evidence type="ECO:0000256" key="1">
    <source>
        <dbReference type="ARBA" id="ARBA00022448"/>
    </source>
</evidence>
<keyword evidence="4 12" id="KW-0375">Hydrogen ion transport</keyword>
<feature type="chain" id="PRO_5003088284" description="ATP synthase subunit b" evidence="15">
    <location>
        <begin position="24"/>
        <end position="187"/>
    </location>
</feature>
<evidence type="ECO:0000256" key="14">
    <source>
        <dbReference type="SAM" id="Coils"/>
    </source>
</evidence>
<dbReference type="InterPro" id="IPR028987">
    <property type="entry name" value="ATP_synth_B-like_membr_sf"/>
</dbReference>
<organism evidence="16 17">
    <name type="scientific">Desulfonatronospira thiodismutans ASO3-1</name>
    <dbReference type="NCBI Taxonomy" id="555779"/>
    <lineage>
        <taxon>Bacteria</taxon>
        <taxon>Pseudomonadati</taxon>
        <taxon>Thermodesulfobacteriota</taxon>
        <taxon>Desulfovibrionia</taxon>
        <taxon>Desulfovibrionales</taxon>
        <taxon>Desulfonatronovibrionaceae</taxon>
        <taxon>Desulfonatronospira</taxon>
    </lineage>
</organism>
<comment type="function">
    <text evidence="9 12">F(1)F(0) ATP synthase produces ATP from ADP in the presence of a proton or sodium gradient. F-type ATPases consist of two structural domains, F(1) containing the extramembraneous catalytic core and F(0) containing the membrane proton channel, linked together by a central stalk and a peripheral stalk. During catalysis, ATP synthesis in the catalytic domain of F(1) is coupled via a rotary mechanism of the central stalk subunits to proton translocation.</text>
</comment>
<evidence type="ECO:0000313" key="16">
    <source>
        <dbReference type="EMBL" id="EFI33598.1"/>
    </source>
</evidence>
<dbReference type="eggNOG" id="COG0711">
    <property type="taxonomic scope" value="Bacteria"/>
</dbReference>
<keyword evidence="7 12" id="KW-0472">Membrane</keyword>
<keyword evidence="6 12" id="KW-0406">Ion transport</keyword>
<comment type="similarity">
    <text evidence="12 13">Belongs to the ATPase B chain family.</text>
</comment>
<evidence type="ECO:0000256" key="6">
    <source>
        <dbReference type="ARBA" id="ARBA00023065"/>
    </source>
</evidence>
<keyword evidence="12" id="KW-1003">Cell membrane</keyword>
<comment type="subunit">
    <text evidence="12">F-type ATPases have 2 components, F(1) - the catalytic core - and F(0) - the membrane proton channel. F(1) has five subunits: alpha(3), beta(3), gamma(1), delta(1), epsilon(1). F(0) has three main subunits: a(1), b(2) and c(10-14). The alpha and beta chains form an alternating ring which encloses part of the gamma chain. F(1) is attached to F(0) by a central stalk formed by the gamma and epsilon chains, while a peripheral stalk is formed by the delta and b chains.</text>
</comment>
<dbReference type="GO" id="GO:0012505">
    <property type="term" value="C:endomembrane system"/>
    <property type="evidence" value="ECO:0007669"/>
    <property type="project" value="UniProtKB-SubCell"/>
</dbReference>
<keyword evidence="3 12" id="KW-0812">Transmembrane</keyword>
<evidence type="ECO:0000256" key="3">
    <source>
        <dbReference type="ARBA" id="ARBA00022692"/>
    </source>
</evidence>
<evidence type="ECO:0000256" key="11">
    <source>
        <dbReference type="ARBA" id="ARBA00037847"/>
    </source>
</evidence>
<keyword evidence="1 12" id="KW-0813">Transport</keyword>
<reference evidence="16" key="1">
    <citation type="submission" date="2010-05" db="EMBL/GenBank/DDBJ databases">
        <title>The draft genome of Desulfonatronospira thiodismutans ASO3-1.</title>
        <authorList>
            <consortium name="US DOE Joint Genome Institute (JGI-PGF)"/>
            <person name="Lucas S."/>
            <person name="Copeland A."/>
            <person name="Lapidus A."/>
            <person name="Cheng J.-F."/>
            <person name="Bruce D."/>
            <person name="Goodwin L."/>
            <person name="Pitluck S."/>
            <person name="Chertkov O."/>
            <person name="Brettin T."/>
            <person name="Detter J.C."/>
            <person name="Han C."/>
            <person name="Land M.L."/>
            <person name="Hauser L."/>
            <person name="Kyrpides N."/>
            <person name="Mikhailova N."/>
            <person name="Muyzer G."/>
            <person name="Woyke T."/>
        </authorList>
    </citation>
    <scope>NUCLEOTIDE SEQUENCE [LARGE SCALE GENOMIC DNA]</scope>
    <source>
        <strain evidence="16">ASO3-1</strain>
    </source>
</reference>
<sequence>MNTKTKLLILGAVLLAAALFNLADPLTLPDDARDQIWRVINFIIFLTIIYYAGGKKLFEFFPSRSNEIETEIKDLETRRQEAEKKLQDVEKSISNLEQERAQILEQAKTQGETLKQQIVAKAESQAEQIKEQAKVSAQQEAKLALQEIRAELAEKVVESTEAMIKKKLKAEDHKALINDSLTRVVLN</sequence>
<evidence type="ECO:0000256" key="8">
    <source>
        <dbReference type="ARBA" id="ARBA00023310"/>
    </source>
</evidence>
<dbReference type="AlphaFoldDB" id="D6SSD2"/>
<dbReference type="SUPFAM" id="SSF81573">
    <property type="entry name" value="F1F0 ATP synthase subunit B, membrane domain"/>
    <property type="match status" value="1"/>
</dbReference>
<dbReference type="HAMAP" id="MF_01398">
    <property type="entry name" value="ATP_synth_b_bprime"/>
    <property type="match status" value="1"/>
</dbReference>